<proteinExistence type="predicted"/>
<dbReference type="RefSeq" id="WP_431308285.1">
    <property type="nucleotide sequence ID" value="NZ_BSUN01000001.1"/>
</dbReference>
<feature type="compositionally biased region" description="Basic and acidic residues" evidence="7">
    <location>
        <begin position="262"/>
        <end position="280"/>
    </location>
</feature>
<evidence type="ECO:0000313" key="9">
    <source>
        <dbReference type="EMBL" id="GMA34561.1"/>
    </source>
</evidence>
<reference evidence="10" key="1">
    <citation type="journal article" date="2019" name="Int. J. Syst. Evol. Microbiol.">
        <title>The Global Catalogue of Microorganisms (GCM) 10K type strain sequencing project: providing services to taxonomists for standard genome sequencing and annotation.</title>
        <authorList>
            <consortium name="The Broad Institute Genomics Platform"/>
            <consortium name="The Broad Institute Genome Sequencing Center for Infectious Disease"/>
            <person name="Wu L."/>
            <person name="Ma J."/>
        </authorList>
    </citation>
    <scope>NUCLEOTIDE SEQUENCE [LARGE SCALE GENOMIC DNA]</scope>
    <source>
        <strain evidence="10">NBRC 112299</strain>
    </source>
</reference>
<evidence type="ECO:0000256" key="2">
    <source>
        <dbReference type="ARBA" id="ARBA00022448"/>
    </source>
</evidence>
<comment type="subcellular location">
    <subcellularLocation>
        <location evidence="1">Cell membrane</location>
        <topology evidence="1">Multi-pass membrane protein</topology>
    </subcellularLocation>
</comment>
<keyword evidence="5 8" id="KW-1133">Transmembrane helix</keyword>
<dbReference type="CDD" id="cd06261">
    <property type="entry name" value="TM_PBP2"/>
    <property type="match status" value="1"/>
</dbReference>
<keyword evidence="2" id="KW-0813">Transport</keyword>
<dbReference type="PANTHER" id="PTHR43744:SF12">
    <property type="entry name" value="ABC TRANSPORTER PERMEASE PROTEIN MG189-RELATED"/>
    <property type="match status" value="1"/>
</dbReference>
<feature type="compositionally biased region" description="Basic and acidic residues" evidence="7">
    <location>
        <begin position="288"/>
        <end position="303"/>
    </location>
</feature>
<feature type="transmembrane region" description="Helical" evidence="8">
    <location>
        <begin position="35"/>
        <end position="57"/>
    </location>
</feature>
<feature type="compositionally biased region" description="Low complexity" evidence="7">
    <location>
        <begin position="1"/>
        <end position="13"/>
    </location>
</feature>
<evidence type="ECO:0000256" key="8">
    <source>
        <dbReference type="SAM" id="Phobius"/>
    </source>
</evidence>
<dbReference type="Proteomes" id="UP001157125">
    <property type="component" value="Unassembled WGS sequence"/>
</dbReference>
<feature type="region of interest" description="Disordered" evidence="7">
    <location>
        <begin position="1"/>
        <end position="29"/>
    </location>
</feature>
<sequence>MTATAASAPASAPRKSVAPPHRRYARGEGTGKTPWLSIAVALVGVAVTLGPIIYLVVGGLRTQQDLSTNPTGLPDPVMWSNYGDILSNDIFWRQAANSLLVATLTTAGVVLFGTMAAYPLARYRFKGREGVFMIFTTGLMFPLSVAVLPLYLLLKDMGLSGLPGLIVPQIAFGLPMTIIILRPFLKALPLEARGGGVHGWRVAHRLLLAHAAAAGAPRHGDGRCPRVHRVVERLPASPPPAHRRPTWHDPAAGHHHVPGPVRLRDHADHGVHIAGDDSRARLLPADGAQDRRRPDRRSEGLGR</sequence>
<feature type="transmembrane region" description="Helical" evidence="8">
    <location>
        <begin position="166"/>
        <end position="185"/>
    </location>
</feature>
<evidence type="ECO:0008006" key="11">
    <source>
        <dbReference type="Google" id="ProtNLM"/>
    </source>
</evidence>
<name>A0ABQ6IBD3_9MICO</name>
<keyword evidence="3" id="KW-1003">Cell membrane</keyword>
<feature type="transmembrane region" description="Helical" evidence="8">
    <location>
        <begin position="130"/>
        <end position="154"/>
    </location>
</feature>
<dbReference type="InterPro" id="IPR000515">
    <property type="entry name" value="MetI-like"/>
</dbReference>
<organism evidence="9 10">
    <name type="scientific">Demequina litorisediminis</name>
    <dbReference type="NCBI Taxonomy" id="1849022"/>
    <lineage>
        <taxon>Bacteria</taxon>
        <taxon>Bacillati</taxon>
        <taxon>Actinomycetota</taxon>
        <taxon>Actinomycetes</taxon>
        <taxon>Micrococcales</taxon>
        <taxon>Demequinaceae</taxon>
        <taxon>Demequina</taxon>
    </lineage>
</organism>
<keyword evidence="10" id="KW-1185">Reference proteome</keyword>
<accession>A0ABQ6IBD3</accession>
<evidence type="ECO:0000256" key="6">
    <source>
        <dbReference type="ARBA" id="ARBA00023136"/>
    </source>
</evidence>
<comment type="caution">
    <text evidence="9">The sequence shown here is derived from an EMBL/GenBank/DDBJ whole genome shotgun (WGS) entry which is preliminary data.</text>
</comment>
<evidence type="ECO:0000256" key="7">
    <source>
        <dbReference type="SAM" id="MobiDB-lite"/>
    </source>
</evidence>
<evidence type="ECO:0000256" key="5">
    <source>
        <dbReference type="ARBA" id="ARBA00022989"/>
    </source>
</evidence>
<feature type="region of interest" description="Disordered" evidence="7">
    <location>
        <begin position="233"/>
        <end position="303"/>
    </location>
</feature>
<dbReference type="EMBL" id="BSUN01000001">
    <property type="protein sequence ID" value="GMA34561.1"/>
    <property type="molecule type" value="Genomic_DNA"/>
</dbReference>
<keyword evidence="6 8" id="KW-0472">Membrane</keyword>
<evidence type="ECO:0000313" key="10">
    <source>
        <dbReference type="Proteomes" id="UP001157125"/>
    </source>
</evidence>
<keyword evidence="4 8" id="KW-0812">Transmembrane</keyword>
<protein>
    <recommendedName>
        <fullName evidence="11">Trehalose transport system permease protein SugB</fullName>
    </recommendedName>
</protein>
<feature type="transmembrane region" description="Helical" evidence="8">
    <location>
        <begin position="99"/>
        <end position="118"/>
    </location>
</feature>
<evidence type="ECO:0000256" key="4">
    <source>
        <dbReference type="ARBA" id="ARBA00022692"/>
    </source>
</evidence>
<evidence type="ECO:0000256" key="3">
    <source>
        <dbReference type="ARBA" id="ARBA00022475"/>
    </source>
</evidence>
<dbReference type="PANTHER" id="PTHR43744">
    <property type="entry name" value="ABC TRANSPORTER PERMEASE PROTEIN MG189-RELATED-RELATED"/>
    <property type="match status" value="1"/>
</dbReference>
<dbReference type="SUPFAM" id="SSF161098">
    <property type="entry name" value="MetI-like"/>
    <property type="match status" value="1"/>
</dbReference>
<dbReference type="Gene3D" id="1.10.3720.10">
    <property type="entry name" value="MetI-like"/>
    <property type="match status" value="1"/>
</dbReference>
<evidence type="ECO:0000256" key="1">
    <source>
        <dbReference type="ARBA" id="ARBA00004651"/>
    </source>
</evidence>
<gene>
    <name evidence="9" type="ORF">GCM10025876_07650</name>
</gene>
<dbReference type="InterPro" id="IPR035906">
    <property type="entry name" value="MetI-like_sf"/>
</dbReference>